<dbReference type="Gene3D" id="3.90.79.10">
    <property type="entry name" value="Nucleoside Triphosphate Pyrophosphohydrolase"/>
    <property type="match status" value="1"/>
</dbReference>
<dbReference type="GO" id="GO:0003729">
    <property type="term" value="F:mRNA binding"/>
    <property type="evidence" value="ECO:0007669"/>
    <property type="project" value="UniProtKB-UniRule"/>
</dbReference>
<evidence type="ECO:0000256" key="5">
    <source>
        <dbReference type="ARBA" id="ARBA00054854"/>
    </source>
</evidence>
<dbReference type="InterPro" id="IPR015797">
    <property type="entry name" value="NUDIX_hydrolase-like_dom_sf"/>
</dbReference>
<evidence type="ECO:0000256" key="2">
    <source>
        <dbReference type="ARBA" id="ARBA00022664"/>
    </source>
</evidence>
<evidence type="ECO:0000256" key="3">
    <source>
        <dbReference type="ARBA" id="ARBA00022884"/>
    </source>
</evidence>
<reference evidence="7" key="1">
    <citation type="submission" date="2024-03" db="EMBL/GenBank/DDBJ databases">
        <title>WGS assembly of Saponaria officinalis var. Norfolk2.</title>
        <authorList>
            <person name="Jenkins J."/>
            <person name="Shu S."/>
            <person name="Grimwood J."/>
            <person name="Barry K."/>
            <person name="Goodstein D."/>
            <person name="Schmutz J."/>
            <person name="Leebens-Mack J."/>
            <person name="Osbourn A."/>
        </authorList>
    </citation>
    <scope>NUCLEOTIDE SEQUENCE [LARGE SCALE GENOMIC DNA]</scope>
    <source>
        <strain evidence="7">JIC</strain>
    </source>
</reference>
<dbReference type="PIRSF" id="PIRSF017888">
    <property type="entry name" value="CPSF-25"/>
    <property type="match status" value="1"/>
</dbReference>
<comment type="subunit">
    <text evidence="6">Homodimer. Component of the cleavage factor Im (CFIm) complex.</text>
</comment>
<protein>
    <recommendedName>
        <fullName evidence="6">Pre-mRNA cleavage factor Im 25 kDa subunit</fullName>
    </recommendedName>
</protein>
<dbReference type="Pfam" id="PF13869">
    <property type="entry name" value="NUDIX_2"/>
    <property type="match status" value="1"/>
</dbReference>
<evidence type="ECO:0000313" key="7">
    <source>
        <dbReference type="EMBL" id="KAK9665519.1"/>
    </source>
</evidence>
<dbReference type="GO" id="GO:0005849">
    <property type="term" value="C:mRNA cleavage factor complex"/>
    <property type="evidence" value="ECO:0007669"/>
    <property type="project" value="UniProtKB-UniRule"/>
</dbReference>
<dbReference type="Proteomes" id="UP001443914">
    <property type="component" value="Unassembled WGS sequence"/>
</dbReference>
<dbReference type="AlphaFoldDB" id="A0AAW1GNT5"/>
<organism evidence="7 8">
    <name type="scientific">Saponaria officinalis</name>
    <name type="common">Common soapwort</name>
    <name type="synonym">Lychnis saponaria</name>
    <dbReference type="NCBI Taxonomy" id="3572"/>
    <lineage>
        <taxon>Eukaryota</taxon>
        <taxon>Viridiplantae</taxon>
        <taxon>Streptophyta</taxon>
        <taxon>Embryophyta</taxon>
        <taxon>Tracheophyta</taxon>
        <taxon>Spermatophyta</taxon>
        <taxon>Magnoliopsida</taxon>
        <taxon>eudicotyledons</taxon>
        <taxon>Gunneridae</taxon>
        <taxon>Pentapetalae</taxon>
        <taxon>Caryophyllales</taxon>
        <taxon>Caryophyllaceae</taxon>
        <taxon>Caryophylleae</taxon>
        <taxon>Saponaria</taxon>
    </lineage>
</organism>
<sequence length="200" mass="23526">MLNSPIVSTYTLSRYTFLKKDERKDKDSSFDARISRIRLNYSNEGMRRTVEGVLLIQEHNFPHVLLFKIENTFYKLPGGKLRPGENEIEGLQRKLSTTLAPNDPQFHPNWQIRECLSIWWRPNFDSVLYPYCPPHITRPKECRKVYVVQLSERQTFAVPRNFKLVAVPLFDLYDNVGTFGPVISNIPEQLSRFRFNYISP</sequence>
<proteinExistence type="inferred from homology"/>
<keyword evidence="2 6" id="KW-0507">mRNA processing</keyword>
<dbReference type="FunFam" id="3.90.79.10:FF:000020">
    <property type="entry name" value="Pre-mRNA cleavage factor Im subunit 2"/>
    <property type="match status" value="1"/>
</dbReference>
<dbReference type="EMBL" id="JBDFQZ010000014">
    <property type="protein sequence ID" value="KAK9665519.1"/>
    <property type="molecule type" value="Genomic_DNA"/>
</dbReference>
<comment type="function">
    <text evidence="5">Component of the cleavage factor Im (CFIm) complex that plays a key role in pre-mRNA 3'-processing. Involved in association with CPSF6 or CPSF7 in pre-MRNA 3'-end poly(A) site cleavage and poly(A) addition. NUDT21/CPSF5 binds to cleavage and polyadenylation RNA substrates. The homodimer mediates simultaneous sequence-specific recognition of two 5'-UGUA-3' elements within the pre-mRNA. Binds to, but does not hydrolyze mono- and di-adenosine nucleotides. May have a role in mRNA export.</text>
</comment>
<evidence type="ECO:0000256" key="6">
    <source>
        <dbReference type="PIRNR" id="PIRNR017888"/>
    </source>
</evidence>
<dbReference type="PANTHER" id="PTHR13047">
    <property type="entry name" value="PRE-MRNA CLEAVAGE FACTOR IM, 25KD SUBUNIT"/>
    <property type="match status" value="1"/>
</dbReference>
<evidence type="ECO:0000313" key="8">
    <source>
        <dbReference type="Proteomes" id="UP001443914"/>
    </source>
</evidence>
<comment type="similarity">
    <text evidence="1 6">Belongs to the Nudix hydrolase family. CPSF5 subfamily.</text>
</comment>
<evidence type="ECO:0000256" key="4">
    <source>
        <dbReference type="ARBA" id="ARBA00023242"/>
    </source>
</evidence>
<comment type="subcellular location">
    <subcellularLocation>
        <location evidence="6">Nucleus</location>
    </subcellularLocation>
    <text evidence="6">In punctate subnuclear structures localized adjacent to nuclear speckles, called paraspeckles.</text>
</comment>
<accession>A0AAW1GNT5</accession>
<keyword evidence="4 6" id="KW-0539">Nucleus</keyword>
<dbReference type="SUPFAM" id="SSF55811">
    <property type="entry name" value="Nudix"/>
    <property type="match status" value="1"/>
</dbReference>
<dbReference type="InterPro" id="IPR016706">
    <property type="entry name" value="Cleav_polyA_spec_factor_su5"/>
</dbReference>
<keyword evidence="3 6" id="KW-0694">RNA-binding</keyword>
<keyword evidence="8" id="KW-1185">Reference proteome</keyword>
<gene>
    <name evidence="7" type="ORF">RND81_14G117400</name>
</gene>
<comment type="caution">
    <text evidence="7">The sequence shown here is derived from an EMBL/GenBank/DDBJ whole genome shotgun (WGS) entry which is preliminary data.</text>
</comment>
<dbReference type="GO" id="GO:0031124">
    <property type="term" value="P:mRNA 3'-end processing"/>
    <property type="evidence" value="ECO:0007669"/>
    <property type="project" value="InterPro"/>
</dbReference>
<name>A0AAW1GNT5_SAPOF</name>
<dbReference type="CDD" id="cd18871">
    <property type="entry name" value="NUDIX_Cfim25_Nudt21"/>
    <property type="match status" value="1"/>
</dbReference>
<evidence type="ECO:0000256" key="1">
    <source>
        <dbReference type="ARBA" id="ARBA00009710"/>
    </source>
</evidence>